<sequence length="67" mass="7333">MGEDLVKGKDHSIIAAALIFAVLIFLILAATFGIVVFKQINPGKFTLLLIYMWRPVFPAGIGLEQVC</sequence>
<dbReference type="HOGENOM" id="CLU_2802322_0_0_2"/>
<dbReference type="RefSeq" id="WP_048168557.1">
    <property type="nucleotide sequence ID" value="NZ_CP009501.1"/>
</dbReference>
<keyword evidence="1" id="KW-1133">Transmembrane helix</keyword>
<accession>A0A0E3H9D2</accession>
<dbReference type="AlphaFoldDB" id="A0A0E3H9D2"/>
<proteinExistence type="predicted"/>
<dbReference type="EMBL" id="CP009501">
    <property type="protein sequence ID" value="AKB13899.1"/>
    <property type="molecule type" value="Genomic_DNA"/>
</dbReference>
<feature type="transmembrane region" description="Helical" evidence="1">
    <location>
        <begin position="12"/>
        <end position="37"/>
    </location>
</feature>
<organism evidence="2 3">
    <name type="scientific">Methanosarcina thermophila (strain ATCC 43570 / DSM 1825 / OCM 12 / VKM B-1830 / TM-1)</name>
    <dbReference type="NCBI Taxonomy" id="523844"/>
    <lineage>
        <taxon>Archaea</taxon>
        <taxon>Methanobacteriati</taxon>
        <taxon>Methanobacteriota</taxon>
        <taxon>Stenosarchaea group</taxon>
        <taxon>Methanomicrobia</taxon>
        <taxon>Methanosarcinales</taxon>
        <taxon>Methanosarcinaceae</taxon>
        <taxon>Methanosarcina</taxon>
    </lineage>
</organism>
<name>A0A0E3H9D2_METTT</name>
<evidence type="ECO:0000256" key="1">
    <source>
        <dbReference type="SAM" id="Phobius"/>
    </source>
</evidence>
<keyword evidence="1" id="KW-0472">Membrane</keyword>
<keyword evidence="1" id="KW-0812">Transmembrane</keyword>
<dbReference type="OrthoDB" id="137529at2157"/>
<dbReference type="KEGG" id="mthr:MSTHT_2141"/>
<evidence type="ECO:0000313" key="3">
    <source>
        <dbReference type="Proteomes" id="UP000066529"/>
    </source>
</evidence>
<evidence type="ECO:0000313" key="2">
    <source>
        <dbReference type="EMBL" id="AKB13899.1"/>
    </source>
</evidence>
<protein>
    <submittedName>
        <fullName evidence="2">Uncharacterized protein</fullName>
    </submittedName>
</protein>
<dbReference type="GeneID" id="41602466"/>
<reference evidence="2 3" key="1">
    <citation type="submission" date="2014-07" db="EMBL/GenBank/DDBJ databases">
        <title>Methanogenic archaea and the global carbon cycle.</title>
        <authorList>
            <person name="Henriksen J.R."/>
            <person name="Luke J."/>
            <person name="Reinhart S."/>
            <person name="Benedict M.N."/>
            <person name="Youngblut N.D."/>
            <person name="Metcalf M.E."/>
            <person name="Whitaker R.J."/>
            <person name="Metcalf W.W."/>
        </authorList>
    </citation>
    <scope>NUCLEOTIDE SEQUENCE [LARGE SCALE GENOMIC DNA]</scope>
    <source>
        <strain evidence="3">ATCC 43570 / DSM 1825 / OCM 12 / VKM B-1830 / TM-1</strain>
    </source>
</reference>
<dbReference type="Proteomes" id="UP000066529">
    <property type="component" value="Chromosome"/>
</dbReference>
<gene>
    <name evidence="2" type="ORF">MSTHT_2141</name>
</gene>
<dbReference type="PATRIC" id="fig|523844.20.peg.2635"/>